<gene>
    <name evidence="2" type="primary">RvY_02242-1</name>
    <name evidence="2" type="synonym">RvY_02242.1</name>
    <name evidence="2" type="ORF">RvY_02242</name>
</gene>
<organism evidence="2 3">
    <name type="scientific">Ramazzottius varieornatus</name>
    <name type="common">Water bear</name>
    <name type="synonym">Tardigrade</name>
    <dbReference type="NCBI Taxonomy" id="947166"/>
    <lineage>
        <taxon>Eukaryota</taxon>
        <taxon>Metazoa</taxon>
        <taxon>Ecdysozoa</taxon>
        <taxon>Tardigrada</taxon>
        <taxon>Eutardigrada</taxon>
        <taxon>Parachela</taxon>
        <taxon>Hypsibioidea</taxon>
        <taxon>Ramazzottiidae</taxon>
        <taxon>Ramazzottius</taxon>
    </lineage>
</organism>
<accession>A0A1D1UU73</accession>
<evidence type="ECO:0000313" key="2">
    <source>
        <dbReference type="EMBL" id="GAU89728.1"/>
    </source>
</evidence>
<name>A0A1D1UU73_RAMVA</name>
<evidence type="ECO:0000256" key="1">
    <source>
        <dbReference type="SAM" id="MobiDB-lite"/>
    </source>
</evidence>
<dbReference type="Proteomes" id="UP000186922">
    <property type="component" value="Unassembled WGS sequence"/>
</dbReference>
<dbReference type="EMBL" id="BDGG01000001">
    <property type="protein sequence ID" value="GAU89728.1"/>
    <property type="molecule type" value="Genomic_DNA"/>
</dbReference>
<comment type="caution">
    <text evidence="2">The sequence shown here is derived from an EMBL/GenBank/DDBJ whole genome shotgun (WGS) entry which is preliminary data.</text>
</comment>
<proteinExistence type="predicted"/>
<feature type="compositionally biased region" description="Acidic residues" evidence="1">
    <location>
        <begin position="136"/>
        <end position="150"/>
    </location>
</feature>
<sequence length="168" mass="18820">MKADGSGDFSTITFAAAERLVEPYGKPWGDLRRALLNGVLSTLDFEVVRELRLGLRDPDIKNPFQAFPEYEYEESLEGISYAEDVLKNQSGVRNGQHTEDPSDAQQHHHSYAALYLGLLDAFLAVGGEGWAWLAQDADDTDEDETVDQYDESDRLEECTVVDQVMSRS</sequence>
<evidence type="ECO:0000313" key="3">
    <source>
        <dbReference type="Proteomes" id="UP000186922"/>
    </source>
</evidence>
<dbReference type="AlphaFoldDB" id="A0A1D1UU73"/>
<protein>
    <submittedName>
        <fullName evidence="2">Uncharacterized protein</fullName>
    </submittedName>
</protein>
<reference evidence="2 3" key="1">
    <citation type="journal article" date="2016" name="Nat. Commun.">
        <title>Extremotolerant tardigrade genome and improved radiotolerance of human cultured cells by tardigrade-unique protein.</title>
        <authorList>
            <person name="Hashimoto T."/>
            <person name="Horikawa D.D."/>
            <person name="Saito Y."/>
            <person name="Kuwahara H."/>
            <person name="Kozuka-Hata H."/>
            <person name="Shin-I T."/>
            <person name="Minakuchi Y."/>
            <person name="Ohishi K."/>
            <person name="Motoyama A."/>
            <person name="Aizu T."/>
            <person name="Enomoto A."/>
            <person name="Kondo K."/>
            <person name="Tanaka S."/>
            <person name="Hara Y."/>
            <person name="Koshikawa S."/>
            <person name="Sagara H."/>
            <person name="Miura T."/>
            <person name="Yokobori S."/>
            <person name="Miyagawa K."/>
            <person name="Suzuki Y."/>
            <person name="Kubo T."/>
            <person name="Oyama M."/>
            <person name="Kohara Y."/>
            <person name="Fujiyama A."/>
            <person name="Arakawa K."/>
            <person name="Katayama T."/>
            <person name="Toyoda A."/>
            <person name="Kunieda T."/>
        </authorList>
    </citation>
    <scope>NUCLEOTIDE SEQUENCE [LARGE SCALE GENOMIC DNA]</scope>
    <source>
        <strain evidence="2 3">YOKOZUNA-1</strain>
    </source>
</reference>
<keyword evidence="3" id="KW-1185">Reference proteome</keyword>
<feature type="region of interest" description="Disordered" evidence="1">
    <location>
        <begin position="136"/>
        <end position="168"/>
    </location>
</feature>